<dbReference type="AlphaFoldDB" id="A0A1I7X5P0"/>
<feature type="domain" description="Apple" evidence="2">
    <location>
        <begin position="496"/>
        <end position="579"/>
    </location>
</feature>
<dbReference type="PANTHER" id="PTHR35193">
    <property type="entry name" value="MUCIN 13A, CELL SURFACE-ASSOCIATED-RELATED"/>
    <property type="match status" value="1"/>
</dbReference>
<evidence type="ECO:0000313" key="3">
    <source>
        <dbReference type="Proteomes" id="UP000095283"/>
    </source>
</evidence>
<evidence type="ECO:0000313" key="4">
    <source>
        <dbReference type="WBParaSite" id="Hba_12883"/>
    </source>
</evidence>
<dbReference type="Gene3D" id="3.50.4.10">
    <property type="entry name" value="Hepatocyte Growth Factor"/>
    <property type="match status" value="1"/>
</dbReference>
<dbReference type="PANTHER" id="PTHR35193:SF5">
    <property type="entry name" value="FLOCCULATION PROTEIN FLO11"/>
    <property type="match status" value="1"/>
</dbReference>
<dbReference type="InterPro" id="IPR003609">
    <property type="entry name" value="Pan_app"/>
</dbReference>
<feature type="compositionally biased region" description="Acidic residues" evidence="1">
    <location>
        <begin position="698"/>
        <end position="716"/>
    </location>
</feature>
<name>A0A1I7X5P0_HETBA</name>
<proteinExistence type="predicted"/>
<feature type="region of interest" description="Disordered" evidence="1">
    <location>
        <begin position="684"/>
        <end position="716"/>
    </location>
</feature>
<dbReference type="Pfam" id="PF00024">
    <property type="entry name" value="PAN_1"/>
    <property type="match status" value="2"/>
</dbReference>
<dbReference type="SUPFAM" id="SSF57414">
    <property type="entry name" value="Hairpin loop containing domain-like"/>
    <property type="match status" value="1"/>
</dbReference>
<reference evidence="4" key="1">
    <citation type="submission" date="2016-11" db="UniProtKB">
        <authorList>
            <consortium name="WormBaseParasite"/>
        </authorList>
    </citation>
    <scope>IDENTIFICATION</scope>
</reference>
<accession>A0A1I7X5P0</accession>
<organism evidence="3 4">
    <name type="scientific">Heterorhabditis bacteriophora</name>
    <name type="common">Entomopathogenic nematode worm</name>
    <dbReference type="NCBI Taxonomy" id="37862"/>
    <lineage>
        <taxon>Eukaryota</taxon>
        <taxon>Metazoa</taxon>
        <taxon>Ecdysozoa</taxon>
        <taxon>Nematoda</taxon>
        <taxon>Chromadorea</taxon>
        <taxon>Rhabditida</taxon>
        <taxon>Rhabditina</taxon>
        <taxon>Rhabditomorpha</taxon>
        <taxon>Strongyloidea</taxon>
        <taxon>Heterorhabditidae</taxon>
        <taxon>Heterorhabditis</taxon>
    </lineage>
</organism>
<sequence length="945" mass="105401">MVVLVFHCLVRFYYQAVVCGPISLSQSFMTRQWILTFTIRGSIFHQLLAALNFAAYDSSAGRQCTTYFHKPAPSPMSTRLTVVVARKQPQLIVYGLTDTTQLPPKTLRKVDIITGEPNDGMLSTLAPITHLSNELSKNSIPNPLDKLQTTSPKITEEGFVNRVIIGNITAEHETLPLQDTFISSLMKNGDTQVCYRTFEHKYLLGSSFERHIGKSIRDCRCLCAATYAANHSHWCSSFHWYSHGTCILNSGSHKGKYDLIEDHLATYQYVNCDVKVLLEVASKICNQHEETMMEVSPLVNSAKPQIQASVFPTWVTPTTIPNNAVTHTTTEVAAMGASEKQSTGKIKDLPVNSIKSHKIASNVAINNRNLEGVRTNTTEIDKLISNISNIQTSRNAQNSTASTPLSTELSTQRIIEVTNNESSKEFLPMILTTQMGINVTSTEKPIKYTTLPQPSNSARNSQTILNEESFVTEEPNNANDENSSEHQLLSSVFSDCFEEVPGYIMINVAGGLEHDVSKEECKCYCANSKESGRYSFKCASATYYHEERDCILNLENRLMRPHLFEAYSASNVTYIGHKCEYVKKIASVFNGSILDSCRQATPVPFTTTQISRKKNRGVNSDTCFVELSHFVLEGTALAVELGKTPQECKCLCVDRERMYDQIKASYINEKCTLHVNGLSNENKSEEVTTFNPSSEIWQSDEESENSENEINSEELSTEELAITTSRITVKPRKLEKKVFINRNIPEAEGLDEEEFKEDIEKELSAELVSTTVITTQNSHPTSLADSILTTTKPLNKHKKLQGVKTKKFDAKEAKIPAPEETATLLSTTIHFTSSPTTMVISESTQRTTTEWATSTYPPAGRCTYSALYQTAFAGRRLLKTVHVKSPSDCFAACFALRCRSANLIAQGELNSCELFHDSLIDYRRPDMIGYDGSTVYFDGIRCDGE</sequence>
<dbReference type="CDD" id="cd01099">
    <property type="entry name" value="PAN_AP_HGF"/>
    <property type="match status" value="1"/>
</dbReference>
<evidence type="ECO:0000256" key="1">
    <source>
        <dbReference type="SAM" id="MobiDB-lite"/>
    </source>
</evidence>
<dbReference type="WBParaSite" id="Hba_12883">
    <property type="protein sequence ID" value="Hba_12883"/>
    <property type="gene ID" value="Hba_12883"/>
</dbReference>
<dbReference type="Proteomes" id="UP000095283">
    <property type="component" value="Unplaced"/>
</dbReference>
<evidence type="ECO:0000259" key="2">
    <source>
        <dbReference type="PROSITE" id="PS50948"/>
    </source>
</evidence>
<feature type="domain" description="Apple" evidence="2">
    <location>
        <begin position="862"/>
        <end position="942"/>
    </location>
</feature>
<dbReference type="SMART" id="SM00473">
    <property type="entry name" value="PAN_AP"/>
    <property type="match status" value="4"/>
</dbReference>
<feature type="compositionally biased region" description="Polar residues" evidence="1">
    <location>
        <begin position="684"/>
        <end position="697"/>
    </location>
</feature>
<feature type="domain" description="Apple" evidence="2">
    <location>
        <begin position="194"/>
        <end position="272"/>
    </location>
</feature>
<keyword evidence="3" id="KW-1185">Reference proteome</keyword>
<protein>
    <submittedName>
        <fullName evidence="4">Apple domain-containing protein</fullName>
    </submittedName>
</protein>
<dbReference type="PROSITE" id="PS50948">
    <property type="entry name" value="PAN"/>
    <property type="match status" value="3"/>
</dbReference>